<evidence type="ECO:0000259" key="4">
    <source>
        <dbReference type="Pfam" id="PF05065"/>
    </source>
</evidence>
<dbReference type="STRING" id="1437605.AB656_03990"/>
<dbReference type="RefSeq" id="WP_033504755.1">
    <property type="nucleotide sequence ID" value="NZ_CP011786.1"/>
</dbReference>
<dbReference type="Proteomes" id="UP000029015">
    <property type="component" value="Unassembled WGS sequence"/>
</dbReference>
<accession>A0A086Z1H1</accession>
<reference evidence="5 6" key="1">
    <citation type="submission" date="2014-03" db="EMBL/GenBank/DDBJ databases">
        <title>Genomics of Bifidobacteria.</title>
        <authorList>
            <person name="Ventura M."/>
            <person name="Milani C."/>
            <person name="Lugli G.A."/>
        </authorList>
    </citation>
    <scope>NUCLEOTIDE SEQUENCE [LARGE SCALE GENOMIC DNA]</scope>
    <source>
        <strain evidence="5 6">DSM 22766</strain>
    </source>
</reference>
<evidence type="ECO:0000256" key="3">
    <source>
        <dbReference type="SAM" id="MobiDB-lite"/>
    </source>
</evidence>
<evidence type="ECO:0000313" key="5">
    <source>
        <dbReference type="EMBL" id="KFI40371.1"/>
    </source>
</evidence>
<feature type="coiled-coil region" evidence="2">
    <location>
        <begin position="1"/>
        <end position="56"/>
    </location>
</feature>
<dbReference type="OrthoDB" id="8444243at2"/>
<name>A0A086Z1H1_9BIFI</name>
<dbReference type="Pfam" id="PF05065">
    <property type="entry name" value="Phage_capsid"/>
    <property type="match status" value="1"/>
</dbReference>
<protein>
    <submittedName>
        <fullName evidence="5">Putative phage capsid protein</fullName>
    </submittedName>
</protein>
<dbReference type="AlphaFoldDB" id="A0A086Z1H1"/>
<dbReference type="InterPro" id="IPR054612">
    <property type="entry name" value="Phage_capsid-like_C"/>
</dbReference>
<dbReference type="EMBL" id="JGYK01000001">
    <property type="protein sequence ID" value="KFI40371.1"/>
    <property type="molecule type" value="Genomic_DNA"/>
</dbReference>
<dbReference type="eggNOG" id="COG4653">
    <property type="taxonomic scope" value="Bacteria"/>
</dbReference>
<feature type="region of interest" description="Disordered" evidence="3">
    <location>
        <begin position="64"/>
        <end position="85"/>
    </location>
</feature>
<keyword evidence="2" id="KW-0175">Coiled coil</keyword>
<keyword evidence="6" id="KW-1185">Reference proteome</keyword>
<evidence type="ECO:0000256" key="1">
    <source>
        <dbReference type="ARBA" id="ARBA00004328"/>
    </source>
</evidence>
<organism evidence="5 6">
    <name type="scientific">Bifidobacterium actinocoloniiforme DSM 22766</name>
    <dbReference type="NCBI Taxonomy" id="1437605"/>
    <lineage>
        <taxon>Bacteria</taxon>
        <taxon>Bacillati</taxon>
        <taxon>Actinomycetota</taxon>
        <taxon>Actinomycetes</taxon>
        <taxon>Bifidobacteriales</taxon>
        <taxon>Bifidobacteriaceae</taxon>
        <taxon>Bifidobacterium</taxon>
    </lineage>
</organism>
<dbReference type="KEGG" id="bact:AB656_03990"/>
<dbReference type="NCBIfam" id="TIGR01554">
    <property type="entry name" value="major_cap_HK97"/>
    <property type="match status" value="1"/>
</dbReference>
<proteinExistence type="predicted"/>
<sequence>MATLKEKRAEAIEKLKAYQQQLKTGDALDEDGTKAVKDLLEKVSDLDHQIKKADESAQLLHSIDGLSSSDPAPTGNDGGSAAKSRTPGEFFIKNLQAKGIKARQAFKAGMEVSFKAPTDTQMVGGSDGAFGPFVTQVDQEGVSPYRRPLVVADLFAQGALSGSALKYPVYGELEGGAKTVKEGGTKAQAHFPDPTWQTDSLGEIAVWFGVSDDMVEDLPWLQGEITDAAQYSLGLEEENQLLNGDGNDPNLKGLLMRGIQTLGQGDDSDADRLFACRRLISHDTGFNPDGIVINPTDYEAIRLSKDSNGQYFGGGYFTGQYGNGGVMQDPPIWGLRTVVTEAVTPGTAIVGAFKAGGKVLRKGGIDIKSTDSHADFFINDKQAIRLKERVGLQVKYPKAFVKVTLGKAARSK</sequence>
<dbReference type="Gene3D" id="3.30.2400.10">
    <property type="entry name" value="Major capsid protein gp5"/>
    <property type="match status" value="1"/>
</dbReference>
<dbReference type="Gene3D" id="3.30.2320.10">
    <property type="entry name" value="hypothetical protein PF0899 domain"/>
    <property type="match status" value="1"/>
</dbReference>
<comment type="caution">
    <text evidence="5">The sequence shown here is derived from an EMBL/GenBank/DDBJ whole genome shotgun (WGS) entry which is preliminary data.</text>
</comment>
<dbReference type="SUPFAM" id="SSF56563">
    <property type="entry name" value="Major capsid protein gp5"/>
    <property type="match status" value="1"/>
</dbReference>
<evidence type="ECO:0000313" key="6">
    <source>
        <dbReference type="Proteomes" id="UP000029015"/>
    </source>
</evidence>
<dbReference type="InterPro" id="IPR024455">
    <property type="entry name" value="Phage_capsid"/>
</dbReference>
<evidence type="ECO:0000256" key="2">
    <source>
        <dbReference type="SAM" id="Coils"/>
    </source>
</evidence>
<feature type="domain" description="Phage capsid-like C-terminal" evidence="4">
    <location>
        <begin position="146"/>
        <end position="404"/>
    </location>
</feature>
<comment type="subcellular location">
    <subcellularLocation>
        <location evidence="1">Virion</location>
    </subcellularLocation>
</comment>
<gene>
    <name evidence="5" type="ORF">BACT_1073</name>
</gene>
<dbReference type="PATRIC" id="fig|1437605.7.peg.821"/>